<dbReference type="SUPFAM" id="SSF56112">
    <property type="entry name" value="Protein kinase-like (PK-like)"/>
    <property type="match status" value="1"/>
</dbReference>
<name>A0A369WVT4_9GAMM</name>
<dbReference type="Pfam" id="PF01636">
    <property type="entry name" value="APH"/>
    <property type="match status" value="1"/>
</dbReference>
<proteinExistence type="inferred from homology"/>
<dbReference type="InterPro" id="IPR002575">
    <property type="entry name" value="Aminoglycoside_PTrfase"/>
</dbReference>
<dbReference type="InterPro" id="IPR011009">
    <property type="entry name" value="Kinase-like_dom_sf"/>
</dbReference>
<evidence type="ECO:0000259" key="2">
    <source>
        <dbReference type="Pfam" id="PF01636"/>
    </source>
</evidence>
<dbReference type="Proteomes" id="UP000253769">
    <property type="component" value="Unassembled WGS sequence"/>
</dbReference>
<dbReference type="OrthoDB" id="241498at2"/>
<dbReference type="PANTHER" id="PTHR21064">
    <property type="entry name" value="AMINOGLYCOSIDE PHOSPHOTRANSFERASE DOMAIN-CONTAINING PROTEIN-RELATED"/>
    <property type="match status" value="1"/>
</dbReference>
<dbReference type="GO" id="GO:0004413">
    <property type="term" value="F:homoserine kinase activity"/>
    <property type="evidence" value="ECO:0007669"/>
    <property type="project" value="TreeGrafter"/>
</dbReference>
<dbReference type="AlphaFoldDB" id="A0A369WVT4"/>
<dbReference type="GO" id="GO:0009088">
    <property type="term" value="P:threonine biosynthetic process"/>
    <property type="evidence" value="ECO:0007669"/>
    <property type="project" value="TreeGrafter"/>
</dbReference>
<reference evidence="3 4" key="1">
    <citation type="submission" date="2018-07" db="EMBL/GenBank/DDBJ databases">
        <title>Motiliproteus coralliicola sp. nov., a bacterium isolated from Coral.</title>
        <authorList>
            <person name="Wang G."/>
        </authorList>
    </citation>
    <scope>NUCLEOTIDE SEQUENCE [LARGE SCALE GENOMIC DNA]</scope>
    <source>
        <strain evidence="3 4">C34</strain>
    </source>
</reference>
<accession>A0A369WVT4</accession>
<dbReference type="InterPro" id="IPR050249">
    <property type="entry name" value="Pseudomonas-type_ThrB"/>
</dbReference>
<dbReference type="RefSeq" id="WP_114694242.1">
    <property type="nucleotide sequence ID" value="NZ_QQOH01000001.1"/>
</dbReference>
<organism evidence="3 4">
    <name type="scientific">Motiliproteus coralliicola</name>
    <dbReference type="NCBI Taxonomy" id="2283196"/>
    <lineage>
        <taxon>Bacteria</taxon>
        <taxon>Pseudomonadati</taxon>
        <taxon>Pseudomonadota</taxon>
        <taxon>Gammaproteobacteria</taxon>
        <taxon>Oceanospirillales</taxon>
        <taxon>Oceanospirillaceae</taxon>
        <taxon>Motiliproteus</taxon>
    </lineage>
</organism>
<evidence type="ECO:0000313" key="4">
    <source>
        <dbReference type="Proteomes" id="UP000253769"/>
    </source>
</evidence>
<dbReference type="Gene3D" id="3.90.1200.10">
    <property type="match status" value="1"/>
</dbReference>
<comment type="similarity">
    <text evidence="1">Belongs to the pseudomonas-type ThrB family.</text>
</comment>
<evidence type="ECO:0000313" key="3">
    <source>
        <dbReference type="EMBL" id="RDE24656.1"/>
    </source>
</evidence>
<protein>
    <submittedName>
        <fullName evidence="3">Aminoglycoside phosphotransferase</fullName>
    </submittedName>
</protein>
<gene>
    <name evidence="3" type="ORF">DV711_03445</name>
</gene>
<dbReference type="EMBL" id="QQOH01000001">
    <property type="protein sequence ID" value="RDE24656.1"/>
    <property type="molecule type" value="Genomic_DNA"/>
</dbReference>
<sequence>MTAFFNLPLNQQLQIMKTAARHAMPLWGLSDAKLTLIKHRENAVFKAIDNDGAEYAVRVHRLGYHSNEELNSELLWMDALRAAGIETPRIIKSVDQSLLQLIHSEGSDQPFQVDIQEWFEGTPLGEVKLGDESAINSIALADHYCQIGQMAARTHNQACSWKVPENFVRHAWDLDGLTGEEPFWGRFWDIEGASPEQRQLLLQCRDKLRQELSEFGTGSDRYSLIHADFLPENILVNREGIRLIDFDDAGYGWHLFDLATPLITLIGTPAFDEASNAMIRGYRQERALPEDHLAMLPSFIVARWTTYFGWVHTRSETEVAQTMRPQLLSTIDTVTSHYLA</sequence>
<feature type="domain" description="Aminoglycoside phosphotransferase" evidence="2">
    <location>
        <begin position="38"/>
        <end position="285"/>
    </location>
</feature>
<keyword evidence="3" id="KW-0808">Transferase</keyword>
<keyword evidence="4" id="KW-1185">Reference proteome</keyword>
<dbReference type="PANTHER" id="PTHR21064:SF6">
    <property type="entry name" value="AMINOGLYCOSIDE PHOSPHOTRANSFERASE DOMAIN-CONTAINING PROTEIN"/>
    <property type="match status" value="1"/>
</dbReference>
<comment type="caution">
    <text evidence="3">The sequence shown here is derived from an EMBL/GenBank/DDBJ whole genome shotgun (WGS) entry which is preliminary data.</text>
</comment>
<evidence type="ECO:0000256" key="1">
    <source>
        <dbReference type="ARBA" id="ARBA00038240"/>
    </source>
</evidence>